<feature type="transmembrane region" description="Helical" evidence="1">
    <location>
        <begin position="12"/>
        <end position="35"/>
    </location>
</feature>
<protein>
    <submittedName>
        <fullName evidence="2">Uncharacterized protein</fullName>
    </submittedName>
</protein>
<proteinExistence type="predicted"/>
<evidence type="ECO:0000256" key="1">
    <source>
        <dbReference type="SAM" id="Phobius"/>
    </source>
</evidence>
<accession>A0A7J9PG14</accession>
<name>A0A7J9PG14_METMI</name>
<sequence>MGKFKECLEKNKILKCIILFVSILIFISIILVIYYGDASLLDKVLPRLEYITLFFMIISCIVSIFLAYMTLKNVIITQKHIEQEYEPIIIPDPTKPINCYFFSKNNLSLNEAKKFIETHLRLRNIGKYPAIPCNYRYSFEFEKFYEIIKQLNGELNFPLSLVQLLPSLNYDEVIAFFESGLTSKTIYFPQSQEQDYLIYYLLPEGTSNEGKYEGMTFRYYMIYYYTWLVLTTLKFSEKYKKYQYGIETIECPIEPVISFTYFDKLNIERSLKFILKSTAKIEKKLDGGKPRYNVSVRFYVNSPQETAKTTK</sequence>
<organism evidence="2 3">
    <name type="scientific">Methanococcus maripaludis</name>
    <name type="common">Methanococcus deltae</name>
    <dbReference type="NCBI Taxonomy" id="39152"/>
    <lineage>
        <taxon>Archaea</taxon>
        <taxon>Methanobacteriati</taxon>
        <taxon>Methanobacteriota</taxon>
        <taxon>Methanomada group</taxon>
        <taxon>Methanococci</taxon>
        <taxon>Methanococcales</taxon>
        <taxon>Methanococcaceae</taxon>
        <taxon>Methanococcus</taxon>
    </lineage>
</organism>
<evidence type="ECO:0000313" key="3">
    <source>
        <dbReference type="Proteomes" id="UP000533207"/>
    </source>
</evidence>
<dbReference type="AlphaFoldDB" id="A0A7J9PG14"/>
<keyword evidence="1" id="KW-1133">Transmembrane helix</keyword>
<evidence type="ECO:0000313" key="2">
    <source>
        <dbReference type="EMBL" id="MBA2861610.1"/>
    </source>
</evidence>
<comment type="caution">
    <text evidence="2">The sequence shown here is derived from an EMBL/GenBank/DDBJ whole genome shotgun (WGS) entry which is preliminary data.</text>
</comment>
<reference evidence="2 3" key="1">
    <citation type="submission" date="2020-07" db="EMBL/GenBank/DDBJ databases">
        <title>Genomic Encyclopedia of Type Strains, Phase IV (KMG-V): Genome sequencing to study the core and pangenomes of soil and plant-associated prokaryotes.</title>
        <authorList>
            <person name="Whitman W."/>
        </authorList>
    </citation>
    <scope>NUCLEOTIDE SEQUENCE [LARGE SCALE GENOMIC DNA]</scope>
    <source>
        <strain evidence="2 3">C8</strain>
    </source>
</reference>
<keyword evidence="1" id="KW-0472">Membrane</keyword>
<keyword evidence="1" id="KW-0812">Transmembrane</keyword>
<gene>
    <name evidence="2" type="ORF">HNP90_000470</name>
</gene>
<dbReference type="Proteomes" id="UP000533207">
    <property type="component" value="Unassembled WGS sequence"/>
</dbReference>
<feature type="transmembrane region" description="Helical" evidence="1">
    <location>
        <begin position="50"/>
        <end position="71"/>
    </location>
</feature>
<dbReference type="RefSeq" id="WP_011977267.1">
    <property type="nucleotide sequence ID" value="NZ_JACDUL010000001.1"/>
</dbReference>
<dbReference type="EMBL" id="JACDUL010000001">
    <property type="protein sequence ID" value="MBA2861610.1"/>
    <property type="molecule type" value="Genomic_DNA"/>
</dbReference>